<evidence type="ECO:0000313" key="3">
    <source>
        <dbReference type="Proteomes" id="UP000000366"/>
    </source>
</evidence>
<evidence type="ECO:0000313" key="2">
    <source>
        <dbReference type="EMBL" id="ABM95693.1"/>
    </source>
</evidence>
<dbReference type="RefSeq" id="WP_011830323.1">
    <property type="nucleotide sequence ID" value="NC_008825.1"/>
</dbReference>
<dbReference type="PROSITE" id="PS51704">
    <property type="entry name" value="GP_PDE"/>
    <property type="match status" value="1"/>
</dbReference>
<dbReference type="STRING" id="420662.Mpe_A2739"/>
<dbReference type="InterPro" id="IPR030395">
    <property type="entry name" value="GP_PDE_dom"/>
</dbReference>
<reference evidence="2 3" key="1">
    <citation type="journal article" date="2007" name="J. Bacteriol.">
        <title>Whole-genome analysis of the methyl tert-butyl ether-degrading beta-proteobacterium Methylibium petroleiphilum PM1.</title>
        <authorList>
            <person name="Kane S.R."/>
            <person name="Chakicherla A.Y."/>
            <person name="Chain P.S.G."/>
            <person name="Schmidt R."/>
            <person name="Shin M.W."/>
            <person name="Legler T.C."/>
            <person name="Scow K.M."/>
            <person name="Larimer F.W."/>
            <person name="Lucas S.M."/>
            <person name="Richardson P.M."/>
            <person name="Hristova K.R."/>
        </authorList>
    </citation>
    <scope>NUCLEOTIDE SEQUENCE [LARGE SCALE GENOMIC DNA]</scope>
    <source>
        <strain evidence="3">ATCC BAA-1232 / LMG 22953 / PM1</strain>
    </source>
</reference>
<dbReference type="Proteomes" id="UP000000366">
    <property type="component" value="Chromosome"/>
</dbReference>
<dbReference type="PANTHER" id="PTHR46211">
    <property type="entry name" value="GLYCEROPHOSPHORYL DIESTER PHOSPHODIESTERASE"/>
    <property type="match status" value="1"/>
</dbReference>
<gene>
    <name evidence="2" type="ordered locus">Mpe_A2739</name>
</gene>
<dbReference type="Gene3D" id="3.20.20.190">
    <property type="entry name" value="Phosphatidylinositol (PI) phosphodiesterase"/>
    <property type="match status" value="1"/>
</dbReference>
<protein>
    <submittedName>
        <fullName evidence="2">Glycerophosphodiester phosphodiesterase</fullName>
        <ecNumber evidence="2">3.1.4.46</ecNumber>
    </submittedName>
</protein>
<dbReference type="KEGG" id="mpt:Mpe_A2739"/>
<keyword evidence="3" id="KW-1185">Reference proteome</keyword>
<proteinExistence type="predicted"/>
<dbReference type="SUPFAM" id="SSF51695">
    <property type="entry name" value="PLC-like phosphodiesterases"/>
    <property type="match status" value="1"/>
</dbReference>
<name>A2SJF4_METPP</name>
<evidence type="ECO:0000259" key="1">
    <source>
        <dbReference type="PROSITE" id="PS51704"/>
    </source>
</evidence>
<accession>A2SJF4</accession>
<dbReference type="Pfam" id="PF03009">
    <property type="entry name" value="GDPD"/>
    <property type="match status" value="1"/>
</dbReference>
<dbReference type="NCBIfam" id="NF006989">
    <property type="entry name" value="PRK09454.1"/>
    <property type="match status" value="1"/>
</dbReference>
<dbReference type="EMBL" id="CP000555">
    <property type="protein sequence ID" value="ABM95693.1"/>
    <property type="molecule type" value="Genomic_DNA"/>
</dbReference>
<organism evidence="2 3">
    <name type="scientific">Methylibium petroleiphilum (strain ATCC BAA-1232 / LMG 22953 / PM1)</name>
    <dbReference type="NCBI Taxonomy" id="420662"/>
    <lineage>
        <taxon>Bacteria</taxon>
        <taxon>Pseudomonadati</taxon>
        <taxon>Pseudomonadota</taxon>
        <taxon>Betaproteobacteria</taxon>
        <taxon>Burkholderiales</taxon>
        <taxon>Sphaerotilaceae</taxon>
        <taxon>Methylibium</taxon>
    </lineage>
</organism>
<dbReference type="GO" id="GO:0008889">
    <property type="term" value="F:glycerophosphodiester phosphodiesterase activity"/>
    <property type="evidence" value="ECO:0007669"/>
    <property type="project" value="UniProtKB-EC"/>
</dbReference>
<keyword evidence="2" id="KW-0378">Hydrolase</keyword>
<sequence length="249" mass="26109">MPPPAPWPYPFWIAHRGAGKLAPENTLAAFRAGQARGYRMAECDVTLSADEQPFLLHDATLDRTTDGHGLAAGQSWATLAALDAGAWHGPRFRGERLPTLASLAEHARHSGLLLNLELKPGPGQAARTGAVVARVAAGLWAGLTPPLLSSFETASLAAARDAVEALPRALLLEHLATGWREAACGLGCIAIVVHHGALDADAIRQAHEAGLRVLSYTVNGAAEARRLRAAGIDGLITDAIDRFAPDTLG</sequence>
<dbReference type="EC" id="3.1.4.46" evidence="2"/>
<dbReference type="AlphaFoldDB" id="A2SJF4"/>
<dbReference type="eggNOG" id="COG0584">
    <property type="taxonomic scope" value="Bacteria"/>
</dbReference>
<dbReference type="GO" id="GO:0006629">
    <property type="term" value="P:lipid metabolic process"/>
    <property type="evidence" value="ECO:0007669"/>
    <property type="project" value="InterPro"/>
</dbReference>
<dbReference type="PANTHER" id="PTHR46211:SF1">
    <property type="entry name" value="GLYCEROPHOSPHODIESTER PHOSPHODIESTERASE, CYTOPLASMIC"/>
    <property type="match status" value="1"/>
</dbReference>
<dbReference type="InterPro" id="IPR017946">
    <property type="entry name" value="PLC-like_Pdiesterase_TIM-brl"/>
</dbReference>
<feature type="domain" description="GP-PDE" evidence="1">
    <location>
        <begin position="10"/>
        <end position="247"/>
    </location>
</feature>
<dbReference type="HOGENOM" id="CLU_030006_3_2_4"/>